<protein>
    <submittedName>
        <fullName evidence="8">Odorant-binding protein 1b-like</fullName>
    </submittedName>
</protein>
<dbReference type="InterPro" id="IPR002448">
    <property type="entry name" value="OBP-like"/>
</dbReference>
<reference evidence="8" key="1">
    <citation type="submission" date="2025-08" db="UniProtKB">
        <authorList>
            <consortium name="RefSeq"/>
        </authorList>
    </citation>
    <scope>IDENTIFICATION</scope>
    <source>
        <tissue evidence="8">Liver</tissue>
    </source>
</reference>
<evidence type="ECO:0000256" key="5">
    <source>
        <dbReference type="SAM" id="SignalP"/>
    </source>
</evidence>
<keyword evidence="7" id="KW-1185">Reference proteome</keyword>
<keyword evidence="4" id="KW-1015">Disulfide bond</keyword>
<dbReference type="RefSeq" id="XP_040597177.1">
    <property type="nucleotide sequence ID" value="XM_040741243.1"/>
</dbReference>
<dbReference type="Pfam" id="PF00061">
    <property type="entry name" value="Lipocalin"/>
    <property type="match status" value="1"/>
</dbReference>
<comment type="similarity">
    <text evidence="2">Belongs to the calycin superfamily. Lipocalin family.</text>
</comment>
<dbReference type="Proteomes" id="UP000886700">
    <property type="component" value="Unplaced"/>
</dbReference>
<dbReference type="InterPro" id="IPR012674">
    <property type="entry name" value="Calycin"/>
</dbReference>
<feature type="signal peptide" evidence="5">
    <location>
        <begin position="1"/>
        <end position="16"/>
    </location>
</feature>
<organism evidence="7 8">
    <name type="scientific">Mesocricetus auratus</name>
    <name type="common">Golden hamster</name>
    <dbReference type="NCBI Taxonomy" id="10036"/>
    <lineage>
        <taxon>Eukaryota</taxon>
        <taxon>Metazoa</taxon>
        <taxon>Chordata</taxon>
        <taxon>Craniata</taxon>
        <taxon>Vertebrata</taxon>
        <taxon>Euteleostomi</taxon>
        <taxon>Mammalia</taxon>
        <taxon>Eutheria</taxon>
        <taxon>Euarchontoglires</taxon>
        <taxon>Glires</taxon>
        <taxon>Rodentia</taxon>
        <taxon>Myomorpha</taxon>
        <taxon>Muroidea</taxon>
        <taxon>Cricetidae</taxon>
        <taxon>Cricetinae</taxon>
        <taxon>Mesocricetus</taxon>
    </lineage>
</organism>
<evidence type="ECO:0000256" key="2">
    <source>
        <dbReference type="ARBA" id="ARBA00006889"/>
    </source>
</evidence>
<accession>A0ABM2X2Q2</accession>
<dbReference type="InterPro" id="IPR000566">
    <property type="entry name" value="Lipocln_cytosolic_FA-bd_dom"/>
</dbReference>
<dbReference type="GeneID" id="121138580"/>
<comment type="subcellular location">
    <subcellularLocation>
        <location evidence="1">Secreted</location>
    </subcellularLocation>
</comment>
<keyword evidence="5" id="KW-0732">Signal</keyword>
<evidence type="ECO:0000259" key="6">
    <source>
        <dbReference type="Pfam" id="PF00061"/>
    </source>
</evidence>
<gene>
    <name evidence="8" type="primary">LOC121138580</name>
</gene>
<dbReference type="CDD" id="cd19427">
    <property type="entry name" value="lipocalin_OBP-like"/>
    <property type="match status" value="1"/>
</dbReference>
<dbReference type="Gene3D" id="2.40.128.20">
    <property type="match status" value="1"/>
</dbReference>
<sequence>MTKFLLLALALGAVHAHSELDGEWVTTAIAADNVGKIAKQGPLRVHVRKITCHEGCDKMKITFYVNSNGQCSETTVVGYKQEDGNFKTQFEGNNTFKPVIITKEVLAFTNKNVDRDGLETHLIYVVGKGDKLSHENNARIEELAKEQKIPTENIREVLST</sequence>
<dbReference type="PANTHER" id="PTHR11430:SF65">
    <property type="entry name" value="ODORANT-BINDING PROTEIN 1A-RELATED"/>
    <property type="match status" value="1"/>
</dbReference>
<evidence type="ECO:0000256" key="4">
    <source>
        <dbReference type="ARBA" id="ARBA00023157"/>
    </source>
</evidence>
<feature type="domain" description="Lipocalin/cytosolic fatty-acid binding" evidence="6">
    <location>
        <begin position="22"/>
        <end position="157"/>
    </location>
</feature>
<dbReference type="InterPro" id="IPR002345">
    <property type="entry name" value="Lipocalin"/>
</dbReference>
<feature type="non-terminal residue" evidence="8">
    <location>
        <position position="160"/>
    </location>
</feature>
<keyword evidence="3" id="KW-0964">Secreted</keyword>
<dbReference type="PANTHER" id="PTHR11430">
    <property type="entry name" value="LIPOCALIN"/>
    <property type="match status" value="1"/>
</dbReference>
<evidence type="ECO:0000313" key="8">
    <source>
        <dbReference type="RefSeq" id="XP_040597177.1"/>
    </source>
</evidence>
<name>A0ABM2X2Q2_MESAU</name>
<dbReference type="SUPFAM" id="SSF50814">
    <property type="entry name" value="Lipocalins"/>
    <property type="match status" value="1"/>
</dbReference>
<feature type="chain" id="PRO_5046728211" evidence="5">
    <location>
        <begin position="17"/>
        <end position="160"/>
    </location>
</feature>
<evidence type="ECO:0000313" key="7">
    <source>
        <dbReference type="Proteomes" id="UP000886700"/>
    </source>
</evidence>
<dbReference type="PRINTS" id="PR01173">
    <property type="entry name" value="ODORANTBNDNG"/>
</dbReference>
<proteinExistence type="inferred from homology"/>
<evidence type="ECO:0000256" key="1">
    <source>
        <dbReference type="ARBA" id="ARBA00004613"/>
    </source>
</evidence>
<evidence type="ECO:0000256" key="3">
    <source>
        <dbReference type="ARBA" id="ARBA00022525"/>
    </source>
</evidence>